<proteinExistence type="predicted"/>
<dbReference type="Pfam" id="PF18483">
    <property type="entry name" value="Lectin_L-type_dom"/>
    <property type="match status" value="1"/>
</dbReference>
<dbReference type="SUPFAM" id="SSF49899">
    <property type="entry name" value="Concanavalin A-like lectins/glucanases"/>
    <property type="match status" value="1"/>
</dbReference>
<gene>
    <name evidence="2" type="ORF">CUS89_12285</name>
</gene>
<feature type="domain" description="Pesticidal crystal protein Cry22Aa Ig-like" evidence="1">
    <location>
        <begin position="260"/>
        <end position="330"/>
    </location>
</feature>
<dbReference type="InterPro" id="IPR056573">
    <property type="entry name" value="Lectin_L-type_dom"/>
</dbReference>
<dbReference type="Gene3D" id="2.60.40.10">
    <property type="entry name" value="Immunoglobulins"/>
    <property type="match status" value="1"/>
</dbReference>
<accession>A0A2S7RQQ8</accession>
<dbReference type="InterPro" id="IPR032179">
    <property type="entry name" value="Cry22Aa_Ig-like"/>
</dbReference>
<sequence length="477" mass="51821">MCYDIIVIDYNTIKIHYKERVNSMMETENDQLNMEKRTVPVLLDLSSLFKFNGDATQIDSNTAQLTTNAQSKAGALTGITGLNMMNDFSLDMDVNLGTNKNGADGVGIAFHQDSIGAIGKYGGGLGIRGLKAGIGFELDTFWEAPDDHDTSFNHTQMKGPHAGFIATDKSTDILVALASMQNISAPDGSFKNIKINWRASENILTADYEEKHFVLNNPAIDKNVKYTFTIAASTGASYNAHIIRINTFDASFTKPKLTANDISVPKDSVFDPFDPKIGLKATDDKDGDITDKIRVAKNDVDTSKVGTYQVVYTVANSQGETDSATISVRVIAPTWPDGAPNGWQNFAGQDLELLKDPDNSLYGDFVFHSEQQAAIFKQFVGEEALKPGNYRVVVYAKGLTSSIPTLPLKVSLKKDSASGESRVLLLANPLGIGEKVEKGYYKVSADFTIASDETNPLITVENYQGGYIAGIFIDPIG</sequence>
<dbReference type="Gene3D" id="2.60.120.200">
    <property type="match status" value="1"/>
</dbReference>
<evidence type="ECO:0000313" key="3">
    <source>
        <dbReference type="Proteomes" id="UP000237934"/>
    </source>
</evidence>
<dbReference type="Pfam" id="PF16403">
    <property type="entry name" value="Bact_surface_Ig-like"/>
    <property type="match status" value="1"/>
</dbReference>
<dbReference type="InterPro" id="IPR013783">
    <property type="entry name" value="Ig-like_fold"/>
</dbReference>
<organism evidence="2 3">
    <name type="scientific">Enterococcus mundtii</name>
    <dbReference type="NCBI Taxonomy" id="53346"/>
    <lineage>
        <taxon>Bacteria</taxon>
        <taxon>Bacillati</taxon>
        <taxon>Bacillota</taxon>
        <taxon>Bacilli</taxon>
        <taxon>Lactobacillales</taxon>
        <taxon>Enterococcaceae</taxon>
        <taxon>Enterococcus</taxon>
    </lineage>
</organism>
<reference evidence="2 3" key="1">
    <citation type="journal article" date="2018" name="Pathog. Dis.">
        <title>Whole-genome sequencing based characterization of antimicrobial resistance in Enterococcus.</title>
        <authorList>
            <person name="Tyson G."/>
        </authorList>
    </citation>
    <scope>NUCLEOTIDE SEQUENCE [LARGE SCALE GENOMIC DNA]</scope>
    <source>
        <strain evidence="2 3">CVM N55263</strain>
    </source>
</reference>
<dbReference type="Proteomes" id="UP000237934">
    <property type="component" value="Unassembled WGS sequence"/>
</dbReference>
<dbReference type="AlphaFoldDB" id="A0A2S7RQQ8"/>
<protein>
    <recommendedName>
        <fullName evidence="1">Pesticidal crystal protein Cry22Aa Ig-like domain-containing protein</fullName>
    </recommendedName>
</protein>
<dbReference type="EMBL" id="PUAP01000037">
    <property type="protein sequence ID" value="PQF21950.1"/>
    <property type="molecule type" value="Genomic_DNA"/>
</dbReference>
<name>A0A2S7RQQ8_ENTMU</name>
<evidence type="ECO:0000259" key="1">
    <source>
        <dbReference type="Pfam" id="PF16403"/>
    </source>
</evidence>
<comment type="caution">
    <text evidence="2">The sequence shown here is derived from an EMBL/GenBank/DDBJ whole genome shotgun (WGS) entry which is preliminary data.</text>
</comment>
<dbReference type="CDD" id="cd01951">
    <property type="entry name" value="lectin_L-type"/>
    <property type="match status" value="1"/>
</dbReference>
<evidence type="ECO:0000313" key="2">
    <source>
        <dbReference type="EMBL" id="PQF21950.1"/>
    </source>
</evidence>
<dbReference type="InterPro" id="IPR013320">
    <property type="entry name" value="ConA-like_dom_sf"/>
</dbReference>